<feature type="region of interest" description="Disordered" evidence="1">
    <location>
        <begin position="1"/>
        <end position="28"/>
    </location>
</feature>
<dbReference type="AlphaFoldDB" id="W1NIY7"/>
<dbReference type="HOGENOM" id="CLU_2267375_0_0_1"/>
<accession>W1NIY7</accession>
<evidence type="ECO:0000313" key="2">
    <source>
        <dbReference type="EMBL" id="ERM95722.1"/>
    </source>
</evidence>
<feature type="compositionally biased region" description="Basic and acidic residues" evidence="1">
    <location>
        <begin position="12"/>
        <end position="23"/>
    </location>
</feature>
<gene>
    <name evidence="2" type="ORF">AMTR_s00023p00235190</name>
</gene>
<dbReference type="Proteomes" id="UP000017836">
    <property type="component" value="Unassembled WGS sequence"/>
</dbReference>
<dbReference type="EMBL" id="KI397474">
    <property type="protein sequence ID" value="ERM95722.1"/>
    <property type="molecule type" value="Genomic_DNA"/>
</dbReference>
<evidence type="ECO:0000313" key="3">
    <source>
        <dbReference type="Proteomes" id="UP000017836"/>
    </source>
</evidence>
<organism evidence="2 3">
    <name type="scientific">Amborella trichopoda</name>
    <dbReference type="NCBI Taxonomy" id="13333"/>
    <lineage>
        <taxon>Eukaryota</taxon>
        <taxon>Viridiplantae</taxon>
        <taxon>Streptophyta</taxon>
        <taxon>Embryophyta</taxon>
        <taxon>Tracheophyta</taxon>
        <taxon>Spermatophyta</taxon>
        <taxon>Magnoliopsida</taxon>
        <taxon>Amborellales</taxon>
        <taxon>Amborellaceae</taxon>
        <taxon>Amborella</taxon>
    </lineage>
</organism>
<dbReference type="Gramene" id="ERM95722">
    <property type="protein sequence ID" value="ERM95722"/>
    <property type="gene ID" value="AMTR_s00023p00235190"/>
</dbReference>
<sequence>MANDGQFGNMEANKERDSVDRHAVAQQNTCHENEGSSKCCTFYDNQMLEVEIANSLILGESDQVSNGNGCTLIKKTAMVVRGKKDNQLPVHCDKMGGVEGSLI</sequence>
<name>W1NIY7_AMBTC</name>
<evidence type="ECO:0000256" key="1">
    <source>
        <dbReference type="SAM" id="MobiDB-lite"/>
    </source>
</evidence>
<reference evidence="3" key="1">
    <citation type="journal article" date="2013" name="Science">
        <title>The Amborella genome and the evolution of flowering plants.</title>
        <authorList>
            <consortium name="Amborella Genome Project"/>
        </authorList>
    </citation>
    <scope>NUCLEOTIDE SEQUENCE [LARGE SCALE GENOMIC DNA]</scope>
</reference>
<keyword evidence="3" id="KW-1185">Reference proteome</keyword>
<protein>
    <submittedName>
        <fullName evidence="2">Uncharacterized protein</fullName>
    </submittedName>
</protein>
<proteinExistence type="predicted"/>